<dbReference type="Proteomes" id="UP000006062">
    <property type="component" value="Chromosome"/>
</dbReference>
<dbReference type="PANTHER" id="PTHR46268:SF27">
    <property type="entry name" value="UNIVERSAL STRESS PROTEIN RV2623"/>
    <property type="match status" value="1"/>
</dbReference>
<dbReference type="eggNOG" id="COG0589">
    <property type="taxonomic scope" value="Bacteria"/>
</dbReference>
<sequence>MIKFLAPVDGSESAERAVRHLIQLARCKAPAEIYLLNVRPPIEAWEVRRFLTEEEIAQTQQGEGESDLQSARALLDEAGLPYTAQVLIGPVAQTIATFATEQGCDAIVMGTHGRGGLGNLLMGSVATKVIHLVKIPVTLVR</sequence>
<dbReference type="RefSeq" id="WP_014776681.1">
    <property type="nucleotide sequence ID" value="NC_018012.1"/>
</dbReference>
<evidence type="ECO:0000256" key="2">
    <source>
        <dbReference type="ARBA" id="ARBA00022741"/>
    </source>
</evidence>
<accession>I3Y5A4</accession>
<feature type="domain" description="UspA" evidence="4">
    <location>
        <begin position="3"/>
        <end position="141"/>
    </location>
</feature>
<dbReference type="OrthoDB" id="5567285at2"/>
<dbReference type="KEGG" id="tvi:Thivi_0085"/>
<proteinExistence type="inferred from homology"/>
<evidence type="ECO:0000313" key="5">
    <source>
        <dbReference type="EMBL" id="AFL72172.1"/>
    </source>
</evidence>
<keyword evidence="6" id="KW-1185">Reference proteome</keyword>
<organism evidence="5 6">
    <name type="scientific">Thiocystis violascens (strain ATCC 17096 / DSM 198 / 6111)</name>
    <name type="common">Chromatium violascens</name>
    <dbReference type="NCBI Taxonomy" id="765911"/>
    <lineage>
        <taxon>Bacteria</taxon>
        <taxon>Pseudomonadati</taxon>
        <taxon>Pseudomonadota</taxon>
        <taxon>Gammaproteobacteria</taxon>
        <taxon>Chromatiales</taxon>
        <taxon>Chromatiaceae</taxon>
        <taxon>Thiocystis</taxon>
    </lineage>
</organism>
<dbReference type="PANTHER" id="PTHR46268">
    <property type="entry name" value="STRESS RESPONSE PROTEIN NHAX"/>
    <property type="match status" value="1"/>
</dbReference>
<keyword evidence="3" id="KW-0067">ATP-binding</keyword>
<dbReference type="InterPro" id="IPR014729">
    <property type="entry name" value="Rossmann-like_a/b/a_fold"/>
</dbReference>
<evidence type="ECO:0000256" key="3">
    <source>
        <dbReference type="ARBA" id="ARBA00022840"/>
    </source>
</evidence>
<dbReference type="PRINTS" id="PR01438">
    <property type="entry name" value="UNVRSLSTRESS"/>
</dbReference>
<evidence type="ECO:0000259" key="4">
    <source>
        <dbReference type="Pfam" id="PF00582"/>
    </source>
</evidence>
<protein>
    <submittedName>
        <fullName evidence="5">Universal stress protein UspA-like protein</fullName>
    </submittedName>
</protein>
<dbReference type="InterPro" id="IPR006016">
    <property type="entry name" value="UspA"/>
</dbReference>
<name>I3Y5A4_THIV6</name>
<keyword evidence="2" id="KW-0547">Nucleotide-binding</keyword>
<dbReference type="Pfam" id="PF00582">
    <property type="entry name" value="Usp"/>
    <property type="match status" value="1"/>
</dbReference>
<dbReference type="AlphaFoldDB" id="I3Y5A4"/>
<dbReference type="CDD" id="cd00293">
    <property type="entry name" value="USP-like"/>
    <property type="match status" value="1"/>
</dbReference>
<dbReference type="InterPro" id="IPR006015">
    <property type="entry name" value="Universal_stress_UspA"/>
</dbReference>
<evidence type="ECO:0000256" key="1">
    <source>
        <dbReference type="ARBA" id="ARBA00008791"/>
    </source>
</evidence>
<comment type="similarity">
    <text evidence="1">Belongs to the universal stress protein A family.</text>
</comment>
<evidence type="ECO:0000313" key="6">
    <source>
        <dbReference type="Proteomes" id="UP000006062"/>
    </source>
</evidence>
<dbReference type="SUPFAM" id="SSF52402">
    <property type="entry name" value="Adenine nucleotide alpha hydrolases-like"/>
    <property type="match status" value="1"/>
</dbReference>
<dbReference type="HOGENOM" id="CLU_049301_14_1_6"/>
<dbReference type="STRING" id="765911.Thivi_0085"/>
<gene>
    <name evidence="5" type="ordered locus">Thivi_0085</name>
</gene>
<dbReference type="Gene3D" id="3.40.50.620">
    <property type="entry name" value="HUPs"/>
    <property type="match status" value="1"/>
</dbReference>
<dbReference type="EMBL" id="CP003154">
    <property type="protein sequence ID" value="AFL72172.1"/>
    <property type="molecule type" value="Genomic_DNA"/>
</dbReference>
<dbReference type="GO" id="GO:0005524">
    <property type="term" value="F:ATP binding"/>
    <property type="evidence" value="ECO:0007669"/>
    <property type="project" value="UniProtKB-KW"/>
</dbReference>
<reference evidence="5 6" key="1">
    <citation type="submission" date="2012-06" db="EMBL/GenBank/DDBJ databases">
        <title>Complete sequence of Thiocystis violascens DSM 198.</title>
        <authorList>
            <consortium name="US DOE Joint Genome Institute"/>
            <person name="Lucas S."/>
            <person name="Han J."/>
            <person name="Lapidus A."/>
            <person name="Cheng J.-F."/>
            <person name="Goodwin L."/>
            <person name="Pitluck S."/>
            <person name="Peters L."/>
            <person name="Ovchinnikova G."/>
            <person name="Teshima H."/>
            <person name="Detter J.C."/>
            <person name="Han C."/>
            <person name="Tapia R."/>
            <person name="Land M."/>
            <person name="Hauser L."/>
            <person name="Kyrpides N."/>
            <person name="Ivanova N."/>
            <person name="Pagani I."/>
            <person name="Vogl K."/>
            <person name="Liu Z."/>
            <person name="Frigaard N.-U."/>
            <person name="Bryant D."/>
            <person name="Woyke T."/>
        </authorList>
    </citation>
    <scope>NUCLEOTIDE SEQUENCE [LARGE SCALE GENOMIC DNA]</scope>
    <source>
        <strain evidence="6">ATCC 17096 / DSM 198 / 6111</strain>
    </source>
</reference>